<dbReference type="PANTHER" id="PTHR34294">
    <property type="entry name" value="TRANSCRIPTIONAL REGULATOR-RELATED"/>
    <property type="match status" value="1"/>
</dbReference>
<dbReference type="Gene3D" id="3.40.50.1360">
    <property type="match status" value="1"/>
</dbReference>
<gene>
    <name evidence="6" type="ORF">HYN69_00545</name>
</gene>
<evidence type="ECO:0000259" key="5">
    <source>
        <dbReference type="PROSITE" id="PS51063"/>
    </source>
</evidence>
<dbReference type="InterPro" id="IPR051054">
    <property type="entry name" value="SorC_transcr_regulators"/>
</dbReference>
<sequence length="299" mass="31409">MVAKLHYEGDLPQVQIARQLGVSTATISRLLQRARAEGIVRIEVRELVVPDALGAQLERQLDLRRVSVVETPAGSAGVALSAPLGTMLKTANIGPGSVLALGWGRAIRAVLEAGLPAMPGVLVVPATGGMQQHHAHFQINEFARMAAEQAGGTAYFLHAPFLPSAEARDSFLADPAIREAVALWDRIDVAVVGVGLPHALNAPDASLATPSEQQLVDSAGDVIRHYFDVRGRPIDWEGADRLIAVTPDQLRRARLCIGVAAGEAKAASIIGAARARLINALVTDAQTAQAVLDQLAAGV</sequence>
<evidence type="ECO:0000313" key="6">
    <source>
        <dbReference type="EMBL" id="AWB50142.1"/>
    </source>
</evidence>
<proteinExistence type="inferred from homology"/>
<keyword evidence="4" id="KW-0804">Transcription</keyword>
<dbReference type="InterPro" id="IPR009057">
    <property type="entry name" value="Homeodomain-like_sf"/>
</dbReference>
<dbReference type="Pfam" id="PF04198">
    <property type="entry name" value="Sugar-bind"/>
    <property type="match status" value="1"/>
</dbReference>
<evidence type="ECO:0000256" key="4">
    <source>
        <dbReference type="ARBA" id="ARBA00023163"/>
    </source>
</evidence>
<feature type="domain" description="HTH crp-type" evidence="5">
    <location>
        <begin position="1"/>
        <end position="53"/>
    </location>
</feature>
<dbReference type="KEGG" id="geh:HYN69_00545"/>
<accession>A0A2S0UQS9</accession>
<dbReference type="OrthoDB" id="9806345at2"/>
<evidence type="ECO:0000256" key="3">
    <source>
        <dbReference type="ARBA" id="ARBA00023125"/>
    </source>
</evidence>
<reference evidence="6 7" key="1">
    <citation type="submission" date="2018-04" db="EMBL/GenBank/DDBJ databases">
        <title>Genome sequencing of Gemmobacter.</title>
        <authorList>
            <person name="Yi H."/>
            <person name="Baek M.-G."/>
        </authorList>
    </citation>
    <scope>NUCLEOTIDE SEQUENCE [LARGE SCALE GENOMIC DNA]</scope>
    <source>
        <strain evidence="6 7">HYN0069</strain>
    </source>
</reference>
<dbReference type="PROSITE" id="PS51063">
    <property type="entry name" value="HTH_CRP_2"/>
    <property type="match status" value="1"/>
</dbReference>
<keyword evidence="2" id="KW-0805">Transcription regulation</keyword>
<dbReference type="GO" id="GO:0006352">
    <property type="term" value="P:DNA-templated transcription initiation"/>
    <property type="evidence" value="ECO:0007669"/>
    <property type="project" value="InterPro"/>
</dbReference>
<dbReference type="InterPro" id="IPR012318">
    <property type="entry name" value="HTH_CRP"/>
</dbReference>
<dbReference type="Pfam" id="PF08281">
    <property type="entry name" value="Sigma70_r4_2"/>
    <property type="match status" value="1"/>
</dbReference>
<keyword evidence="7" id="KW-1185">Reference proteome</keyword>
<dbReference type="InterPro" id="IPR007324">
    <property type="entry name" value="Sugar-bd_dom_put"/>
</dbReference>
<dbReference type="GO" id="GO:0016987">
    <property type="term" value="F:sigma factor activity"/>
    <property type="evidence" value="ECO:0007669"/>
    <property type="project" value="InterPro"/>
</dbReference>
<dbReference type="Proteomes" id="UP000244496">
    <property type="component" value="Chromosome"/>
</dbReference>
<dbReference type="SUPFAM" id="SSF46689">
    <property type="entry name" value="Homeodomain-like"/>
    <property type="match status" value="1"/>
</dbReference>
<evidence type="ECO:0000313" key="7">
    <source>
        <dbReference type="Proteomes" id="UP000244496"/>
    </source>
</evidence>
<dbReference type="GO" id="GO:0003677">
    <property type="term" value="F:DNA binding"/>
    <property type="evidence" value="ECO:0007669"/>
    <property type="project" value="UniProtKB-KW"/>
</dbReference>
<protein>
    <submittedName>
        <fullName evidence="6">Transcriptional regulator</fullName>
    </submittedName>
</protein>
<dbReference type="AlphaFoldDB" id="A0A2S0UQS9"/>
<dbReference type="PANTHER" id="PTHR34294:SF1">
    <property type="entry name" value="TRANSCRIPTIONAL REGULATOR LSRR"/>
    <property type="match status" value="1"/>
</dbReference>
<keyword evidence="3" id="KW-0238">DNA-binding</keyword>
<evidence type="ECO:0000256" key="1">
    <source>
        <dbReference type="ARBA" id="ARBA00010466"/>
    </source>
</evidence>
<dbReference type="Gene3D" id="1.10.10.60">
    <property type="entry name" value="Homeodomain-like"/>
    <property type="match status" value="1"/>
</dbReference>
<dbReference type="InterPro" id="IPR037171">
    <property type="entry name" value="NagB/RpiA_transferase-like"/>
</dbReference>
<dbReference type="EMBL" id="CP028918">
    <property type="protein sequence ID" value="AWB50142.1"/>
    <property type="molecule type" value="Genomic_DNA"/>
</dbReference>
<comment type="similarity">
    <text evidence="1">Belongs to the SorC transcriptional regulatory family.</text>
</comment>
<dbReference type="GO" id="GO:0030246">
    <property type="term" value="F:carbohydrate binding"/>
    <property type="evidence" value="ECO:0007669"/>
    <property type="project" value="InterPro"/>
</dbReference>
<evidence type="ECO:0000256" key="2">
    <source>
        <dbReference type="ARBA" id="ARBA00023015"/>
    </source>
</evidence>
<dbReference type="InterPro" id="IPR013249">
    <property type="entry name" value="RNA_pol_sigma70_r4_t2"/>
</dbReference>
<dbReference type="SUPFAM" id="SSF100950">
    <property type="entry name" value="NagB/RpiA/CoA transferase-like"/>
    <property type="match status" value="1"/>
</dbReference>
<name>A0A2S0UQS9_9RHOB</name>
<organism evidence="6 7">
    <name type="scientific">Paragemmobacter aquarius</name>
    <dbReference type="NCBI Taxonomy" id="2169400"/>
    <lineage>
        <taxon>Bacteria</taxon>
        <taxon>Pseudomonadati</taxon>
        <taxon>Pseudomonadota</taxon>
        <taxon>Alphaproteobacteria</taxon>
        <taxon>Rhodobacterales</taxon>
        <taxon>Paracoccaceae</taxon>
        <taxon>Paragemmobacter</taxon>
    </lineage>
</organism>